<evidence type="ECO:0000313" key="2">
    <source>
        <dbReference type="EMBL" id="SFV36819.1"/>
    </source>
</evidence>
<protein>
    <submittedName>
        <fullName evidence="2">Uncharacterized protein</fullName>
    </submittedName>
</protein>
<organism evidence="2 3">
    <name type="scientific">Hyphomicrobium facile</name>
    <dbReference type="NCBI Taxonomy" id="51670"/>
    <lineage>
        <taxon>Bacteria</taxon>
        <taxon>Pseudomonadati</taxon>
        <taxon>Pseudomonadota</taxon>
        <taxon>Alphaproteobacteria</taxon>
        <taxon>Hyphomicrobiales</taxon>
        <taxon>Hyphomicrobiaceae</taxon>
        <taxon>Hyphomicrobium</taxon>
    </lineage>
</organism>
<evidence type="ECO:0000256" key="1">
    <source>
        <dbReference type="SAM" id="SignalP"/>
    </source>
</evidence>
<keyword evidence="1" id="KW-0732">Signal</keyword>
<dbReference type="Proteomes" id="UP000199423">
    <property type="component" value="Unassembled WGS sequence"/>
</dbReference>
<feature type="signal peptide" evidence="1">
    <location>
        <begin position="1"/>
        <end position="23"/>
    </location>
</feature>
<keyword evidence="3" id="KW-1185">Reference proteome</keyword>
<feature type="chain" id="PRO_5011550759" evidence="1">
    <location>
        <begin position="24"/>
        <end position="100"/>
    </location>
</feature>
<dbReference type="EMBL" id="FPCH01000003">
    <property type="protein sequence ID" value="SFV36819.1"/>
    <property type="molecule type" value="Genomic_DNA"/>
</dbReference>
<name>A0A1I7NQ79_9HYPH</name>
<dbReference type="AlphaFoldDB" id="A0A1I7NQ79"/>
<proteinExistence type="predicted"/>
<gene>
    <name evidence="2" type="ORF">SAMN04488557_2801</name>
</gene>
<evidence type="ECO:0000313" key="3">
    <source>
        <dbReference type="Proteomes" id="UP000199423"/>
    </source>
</evidence>
<dbReference type="RefSeq" id="WP_092869097.1">
    <property type="nucleotide sequence ID" value="NZ_FPCH01000003.1"/>
</dbReference>
<sequence length="100" mass="10181">MRSLKLGLVATAAFCALSATAQADCVKVGAVGEAVTHDIAVLFSTHGLANIIYGQGRVGKGPVHTKCEDGSGTTTCHSSQTACKVTTPKTCLGAWLCFPA</sequence>
<accession>A0A1I7NQ79</accession>
<reference evidence="3" key="1">
    <citation type="submission" date="2016-10" db="EMBL/GenBank/DDBJ databases">
        <authorList>
            <person name="Varghese N."/>
            <person name="Submissions S."/>
        </authorList>
    </citation>
    <scope>NUCLEOTIDE SEQUENCE [LARGE SCALE GENOMIC DNA]</scope>
    <source>
        <strain evidence="3">DSM 1565</strain>
    </source>
</reference>
<dbReference type="OrthoDB" id="7932920at2"/>